<name>X1TAB3_9ZZZZ</name>
<dbReference type="EMBL" id="BARW01018845">
    <property type="protein sequence ID" value="GAJ02283.1"/>
    <property type="molecule type" value="Genomic_DNA"/>
</dbReference>
<sequence length="58" mass="6565">LAIESSSGGPKYYYKYHHNPNIDGSPEQIEENHRILEALKSWLEAYESKADAADVLTD</sequence>
<proteinExistence type="predicted"/>
<feature type="non-terminal residue" evidence="1">
    <location>
        <position position="1"/>
    </location>
</feature>
<accession>X1TAB3</accession>
<protein>
    <submittedName>
        <fullName evidence="1">Uncharacterized protein</fullName>
    </submittedName>
</protein>
<evidence type="ECO:0000313" key="1">
    <source>
        <dbReference type="EMBL" id="GAJ02283.1"/>
    </source>
</evidence>
<organism evidence="1">
    <name type="scientific">marine sediment metagenome</name>
    <dbReference type="NCBI Taxonomy" id="412755"/>
    <lineage>
        <taxon>unclassified sequences</taxon>
        <taxon>metagenomes</taxon>
        <taxon>ecological metagenomes</taxon>
    </lineage>
</organism>
<reference evidence="1" key="1">
    <citation type="journal article" date="2014" name="Front. Microbiol.">
        <title>High frequency of phylogenetically diverse reductive dehalogenase-homologous genes in deep subseafloor sedimentary metagenomes.</title>
        <authorList>
            <person name="Kawai M."/>
            <person name="Futagami T."/>
            <person name="Toyoda A."/>
            <person name="Takaki Y."/>
            <person name="Nishi S."/>
            <person name="Hori S."/>
            <person name="Arai W."/>
            <person name="Tsubouchi T."/>
            <person name="Morono Y."/>
            <person name="Uchiyama I."/>
            <person name="Ito T."/>
            <person name="Fujiyama A."/>
            <person name="Inagaki F."/>
            <person name="Takami H."/>
        </authorList>
    </citation>
    <scope>NUCLEOTIDE SEQUENCE</scope>
    <source>
        <strain evidence="1">Expedition CK06-06</strain>
    </source>
</reference>
<comment type="caution">
    <text evidence="1">The sequence shown here is derived from an EMBL/GenBank/DDBJ whole genome shotgun (WGS) entry which is preliminary data.</text>
</comment>
<gene>
    <name evidence="1" type="ORF">S12H4_32177</name>
</gene>
<dbReference type="AlphaFoldDB" id="X1TAB3"/>